<dbReference type="InterPro" id="IPR007313">
    <property type="entry name" value="FxsA"/>
</dbReference>
<dbReference type="RefSeq" id="WP_124085347.1">
    <property type="nucleotide sequence ID" value="NZ_UXAW01000048.1"/>
</dbReference>
<organism evidence="2 3">
    <name type="scientific">Pseudogemmobacter humi</name>
    <dbReference type="NCBI Taxonomy" id="2483812"/>
    <lineage>
        <taxon>Bacteria</taxon>
        <taxon>Pseudomonadati</taxon>
        <taxon>Pseudomonadota</taxon>
        <taxon>Alphaproteobacteria</taxon>
        <taxon>Rhodobacterales</taxon>
        <taxon>Paracoccaceae</taxon>
        <taxon>Pseudogemmobacter</taxon>
    </lineage>
</organism>
<sequence>MLRFMAFLAWPLIEIGLFVVIGGQIGLWATLAWVVLTGVAGVALLKFEAARGAVLIRGGLSGHALPEGAPVAGLMRALAAVLLILPGFLTDALGLLLLLPPVQTLVSGAVMSRITILRRPGQGPGARDEVINGEWVEVPPEANRRRQMPSRWTEED</sequence>
<evidence type="ECO:0000256" key="1">
    <source>
        <dbReference type="SAM" id="Phobius"/>
    </source>
</evidence>
<dbReference type="PANTHER" id="PTHR35335:SF1">
    <property type="entry name" value="UPF0716 PROTEIN FXSA"/>
    <property type="match status" value="1"/>
</dbReference>
<protein>
    <submittedName>
        <fullName evidence="2">Phage T7 F exclusion suppressor FxsA</fullName>
    </submittedName>
</protein>
<proteinExistence type="predicted"/>
<dbReference type="EMBL" id="UXAW01000048">
    <property type="protein sequence ID" value="VDC23202.1"/>
    <property type="molecule type" value="Genomic_DNA"/>
</dbReference>
<keyword evidence="1" id="KW-1133">Transmembrane helix</keyword>
<dbReference type="OrthoDB" id="9792788at2"/>
<dbReference type="Pfam" id="PF04186">
    <property type="entry name" value="FxsA"/>
    <property type="match status" value="1"/>
</dbReference>
<reference evidence="2 3" key="1">
    <citation type="submission" date="2018-11" db="EMBL/GenBank/DDBJ databases">
        <authorList>
            <person name="Criscuolo A."/>
        </authorList>
    </citation>
    <scope>NUCLEOTIDE SEQUENCE [LARGE SCALE GENOMIC DNA]</scope>
    <source>
        <strain evidence="2">ACIP111625</strain>
    </source>
</reference>
<keyword evidence="3" id="KW-1185">Reference proteome</keyword>
<keyword evidence="1" id="KW-0472">Membrane</keyword>
<dbReference type="PANTHER" id="PTHR35335">
    <property type="entry name" value="UPF0716 PROTEIN FXSA"/>
    <property type="match status" value="1"/>
</dbReference>
<evidence type="ECO:0000313" key="2">
    <source>
        <dbReference type="EMBL" id="VDC23202.1"/>
    </source>
</evidence>
<dbReference type="Proteomes" id="UP000277498">
    <property type="component" value="Unassembled WGS sequence"/>
</dbReference>
<accession>A0A3P5WQ89</accession>
<dbReference type="NCBIfam" id="NF008528">
    <property type="entry name" value="PRK11463.1-2"/>
    <property type="match status" value="1"/>
</dbReference>
<name>A0A3P5WQ89_9RHOB</name>
<evidence type="ECO:0000313" key="3">
    <source>
        <dbReference type="Proteomes" id="UP000277498"/>
    </source>
</evidence>
<keyword evidence="1" id="KW-0812">Transmembrane</keyword>
<dbReference type="GO" id="GO:0016020">
    <property type="term" value="C:membrane"/>
    <property type="evidence" value="ECO:0007669"/>
    <property type="project" value="InterPro"/>
</dbReference>
<dbReference type="AlphaFoldDB" id="A0A3P5WQ89"/>
<gene>
    <name evidence="2" type="ORF">XINFAN_00919</name>
</gene>
<feature type="transmembrane region" description="Helical" evidence="1">
    <location>
        <begin position="68"/>
        <end position="89"/>
    </location>
</feature>
<feature type="transmembrane region" description="Helical" evidence="1">
    <location>
        <begin position="7"/>
        <end position="25"/>
    </location>
</feature>